<dbReference type="InterPro" id="IPR032675">
    <property type="entry name" value="LRR_dom_sf"/>
</dbReference>
<dbReference type="Pfam" id="PF00240">
    <property type="entry name" value="ubiquitin"/>
    <property type="match status" value="1"/>
</dbReference>
<comment type="caution">
    <text evidence="4">The sequence shown here is derived from an EMBL/GenBank/DDBJ whole genome shotgun (WGS) entry which is preliminary data.</text>
</comment>
<dbReference type="PANTHER" id="PTHR48051:SF1">
    <property type="entry name" value="RAS SUPPRESSOR PROTEIN 1"/>
    <property type="match status" value="1"/>
</dbReference>
<dbReference type="Gene3D" id="3.10.20.90">
    <property type="entry name" value="Phosphatidylinositol 3-kinase Catalytic Subunit, Chain A, domain 1"/>
    <property type="match status" value="1"/>
</dbReference>
<evidence type="ECO:0000256" key="2">
    <source>
        <dbReference type="ARBA" id="ARBA00022737"/>
    </source>
</evidence>
<dbReference type="PROSITE" id="PS50053">
    <property type="entry name" value="UBIQUITIN_2"/>
    <property type="match status" value="1"/>
</dbReference>
<dbReference type="Gene3D" id="3.80.10.10">
    <property type="entry name" value="Ribonuclease Inhibitor"/>
    <property type="match status" value="1"/>
</dbReference>
<dbReference type="SUPFAM" id="SSF54236">
    <property type="entry name" value="Ubiquitin-like"/>
    <property type="match status" value="1"/>
</dbReference>
<name>A0A7J7NCS6_9MAGN</name>
<keyword evidence="2" id="KW-0677">Repeat</keyword>
<proteinExistence type="predicted"/>
<reference evidence="4 5" key="1">
    <citation type="journal article" date="2020" name="IScience">
        <title>Genome Sequencing of the Endangered Kingdonia uniflora (Circaeasteraceae, Ranunculales) Reveals Potential Mechanisms of Evolutionary Specialization.</title>
        <authorList>
            <person name="Sun Y."/>
            <person name="Deng T."/>
            <person name="Zhang A."/>
            <person name="Moore M.J."/>
            <person name="Landis J.B."/>
            <person name="Lin N."/>
            <person name="Zhang H."/>
            <person name="Zhang X."/>
            <person name="Huang J."/>
            <person name="Zhang X."/>
            <person name="Sun H."/>
            <person name="Wang H."/>
        </authorList>
    </citation>
    <scope>NUCLEOTIDE SEQUENCE [LARGE SCALE GENOMIC DNA]</scope>
    <source>
        <strain evidence="4">TB1705</strain>
        <tissue evidence="4">Leaf</tissue>
    </source>
</reference>
<dbReference type="OrthoDB" id="2187496at2759"/>
<evidence type="ECO:0000256" key="1">
    <source>
        <dbReference type="ARBA" id="ARBA00022614"/>
    </source>
</evidence>
<feature type="domain" description="Ubiquitin-like" evidence="3">
    <location>
        <begin position="190"/>
        <end position="243"/>
    </location>
</feature>
<dbReference type="SUPFAM" id="SSF52058">
    <property type="entry name" value="L domain-like"/>
    <property type="match status" value="1"/>
</dbReference>
<dbReference type="SMART" id="SM00364">
    <property type="entry name" value="LRR_BAC"/>
    <property type="match status" value="5"/>
</dbReference>
<dbReference type="SMART" id="SM00369">
    <property type="entry name" value="LRR_TYP"/>
    <property type="match status" value="4"/>
</dbReference>
<dbReference type="EMBL" id="JACGCM010000882">
    <property type="protein sequence ID" value="KAF6164883.1"/>
    <property type="molecule type" value="Genomic_DNA"/>
</dbReference>
<sequence>MLANLETLEPFHAIEAQVIDLTTSQKLLALGEHGSILPLEEFPYITTTGQQPFLGSPTPEEGLELTCDETDFYLHGSTPDIHGVSVDMIPFYVDSSEGDKDRNNDHAMVVALDKLRLVVIVGIPHIREDVNHVRGVVGIKNGLWLLWKETVDLKVIHSCDYAIQTLIHSRPPQVKWLCSFIHGVPERQFSSTVKDLKALLQPLTNVLPRGQKLIFKGKVLTDVATLGSSEIANGSKIMLMASQGLHQADGFITKASTTVSMSRIAVVNADRTGRDSGEKTIEKERLLRWKATGIVALNEMQLKAIPDELWTFAPSIRTLDLRKNAICEIPTKIGSLSSIKRLFLNENDLMDECICWEGVTSLKSLALLFLSQNYLTVLPSSLGALTSLKQLEIANNKLTGLPAEIGHLTQLETLKANNNRIASLPLSIGNCKSLYEINLSSNLLVDLPDTLGNLKKLTTFHLRNNGLKSLPSTLFKMCSELSTLDLHGTEITNDLLRTFEGWEDFDERRRSRVQKQLEFKIGCSDRFDEGADMNY</sequence>
<protein>
    <recommendedName>
        <fullName evidence="3">Ubiquitin-like domain-containing protein</fullName>
    </recommendedName>
</protein>
<dbReference type="InterPro" id="IPR000626">
    <property type="entry name" value="Ubiquitin-like_dom"/>
</dbReference>
<dbReference type="PANTHER" id="PTHR48051">
    <property type="match status" value="1"/>
</dbReference>
<organism evidence="4 5">
    <name type="scientific">Kingdonia uniflora</name>
    <dbReference type="NCBI Taxonomy" id="39325"/>
    <lineage>
        <taxon>Eukaryota</taxon>
        <taxon>Viridiplantae</taxon>
        <taxon>Streptophyta</taxon>
        <taxon>Embryophyta</taxon>
        <taxon>Tracheophyta</taxon>
        <taxon>Spermatophyta</taxon>
        <taxon>Magnoliopsida</taxon>
        <taxon>Ranunculales</taxon>
        <taxon>Circaeasteraceae</taxon>
        <taxon>Kingdonia</taxon>
    </lineage>
</organism>
<dbReference type="InterPro" id="IPR029071">
    <property type="entry name" value="Ubiquitin-like_domsf"/>
</dbReference>
<keyword evidence="5" id="KW-1185">Reference proteome</keyword>
<dbReference type="Pfam" id="PF13855">
    <property type="entry name" value="LRR_8"/>
    <property type="match status" value="2"/>
</dbReference>
<dbReference type="GO" id="GO:0005737">
    <property type="term" value="C:cytoplasm"/>
    <property type="evidence" value="ECO:0007669"/>
    <property type="project" value="TreeGrafter"/>
</dbReference>
<dbReference type="SMART" id="SM00213">
    <property type="entry name" value="UBQ"/>
    <property type="match status" value="1"/>
</dbReference>
<gene>
    <name evidence="4" type="ORF">GIB67_017086</name>
</gene>
<evidence type="ECO:0000313" key="5">
    <source>
        <dbReference type="Proteomes" id="UP000541444"/>
    </source>
</evidence>
<dbReference type="InterPro" id="IPR003591">
    <property type="entry name" value="Leu-rich_rpt_typical-subtyp"/>
</dbReference>
<accession>A0A7J7NCS6</accession>
<keyword evidence="1" id="KW-0433">Leucine-rich repeat</keyword>
<dbReference type="AlphaFoldDB" id="A0A7J7NCS6"/>
<dbReference type="Proteomes" id="UP000541444">
    <property type="component" value="Unassembled WGS sequence"/>
</dbReference>
<dbReference type="InterPro" id="IPR050216">
    <property type="entry name" value="LRR_domain-containing"/>
</dbReference>
<evidence type="ECO:0000313" key="4">
    <source>
        <dbReference type="EMBL" id="KAF6164883.1"/>
    </source>
</evidence>
<evidence type="ECO:0000259" key="3">
    <source>
        <dbReference type="PROSITE" id="PS50053"/>
    </source>
</evidence>
<dbReference type="InterPro" id="IPR001611">
    <property type="entry name" value="Leu-rich_rpt"/>
</dbReference>